<protein>
    <submittedName>
        <fullName evidence="1">Uncharacterized protein</fullName>
    </submittedName>
</protein>
<name>A0A6J7X0F8_9CAUD</name>
<organism evidence="1">
    <name type="scientific">uncultured Caudovirales phage</name>
    <dbReference type="NCBI Taxonomy" id="2100421"/>
    <lineage>
        <taxon>Viruses</taxon>
        <taxon>Duplodnaviria</taxon>
        <taxon>Heunggongvirae</taxon>
        <taxon>Uroviricota</taxon>
        <taxon>Caudoviricetes</taxon>
        <taxon>Peduoviridae</taxon>
        <taxon>Maltschvirus</taxon>
        <taxon>Maltschvirus maltsch</taxon>
    </lineage>
</organism>
<proteinExistence type="predicted"/>
<dbReference type="EMBL" id="LR798323">
    <property type="protein sequence ID" value="CAB5223854.1"/>
    <property type="molecule type" value="Genomic_DNA"/>
</dbReference>
<sequence length="66" mass="7661">MDKELVVGDLVWTESMGYGYIVEAKYSGTCPVWDCYVVLGGVRHFMELWFPRTVWDSNRGAWIPSR</sequence>
<evidence type="ECO:0000313" key="1">
    <source>
        <dbReference type="EMBL" id="CAB5223854.1"/>
    </source>
</evidence>
<reference evidence="1" key="1">
    <citation type="submission" date="2020-05" db="EMBL/GenBank/DDBJ databases">
        <authorList>
            <person name="Chiriac C."/>
            <person name="Salcher M."/>
            <person name="Ghai R."/>
            <person name="Kavagutti S V."/>
        </authorList>
    </citation>
    <scope>NUCLEOTIDE SEQUENCE</scope>
</reference>
<gene>
    <name evidence="1" type="ORF">UFOVP390_15</name>
</gene>
<accession>A0A6J7X0F8</accession>